<dbReference type="GO" id="GO:0030436">
    <property type="term" value="P:asexual sporulation"/>
    <property type="evidence" value="ECO:0007669"/>
    <property type="project" value="UniProtKB-UniRule"/>
</dbReference>
<dbReference type="HAMAP" id="MF_00667">
    <property type="entry name" value="SspH"/>
    <property type="match status" value="1"/>
</dbReference>
<keyword evidence="6" id="KW-1185">Reference proteome</keyword>
<name>A0A6N8CMH5_9BACI</name>
<comment type="subcellular location">
    <subcellularLocation>
        <location evidence="1 4">Spore core</location>
    </subcellularLocation>
</comment>
<dbReference type="GO" id="GO:0030435">
    <property type="term" value="P:sporulation resulting in formation of a cellular spore"/>
    <property type="evidence" value="ECO:0007669"/>
    <property type="project" value="UniProtKB-KW"/>
</dbReference>
<accession>A0A6N8CMH5</accession>
<evidence type="ECO:0000313" key="5">
    <source>
        <dbReference type="EMBL" id="MTT30700.1"/>
    </source>
</evidence>
<dbReference type="Pfam" id="PF08141">
    <property type="entry name" value="SspH"/>
    <property type="match status" value="1"/>
</dbReference>
<organism evidence="5 6">
    <name type="scientific">Terrilactibacillus tamarindi</name>
    <dbReference type="NCBI Taxonomy" id="2599694"/>
    <lineage>
        <taxon>Bacteria</taxon>
        <taxon>Bacillati</taxon>
        <taxon>Bacillota</taxon>
        <taxon>Bacilli</taxon>
        <taxon>Bacillales</taxon>
        <taxon>Bacillaceae</taxon>
        <taxon>Terrilactibacillus</taxon>
    </lineage>
</organism>
<sequence length="93" mass="10851">MEVFTLFENGVCIRFFKKRNNRNDTWKGGCPLISVERAKKIIASPEMITVTYNGEKVFLEKIHEKKDTVIVNYLDHPENKAEVLVRDLTEITH</sequence>
<gene>
    <name evidence="4" type="primary">sspH</name>
    <name evidence="5" type="ORF">GMB86_01555</name>
</gene>
<dbReference type="Proteomes" id="UP000440978">
    <property type="component" value="Unassembled WGS sequence"/>
</dbReference>
<evidence type="ECO:0000313" key="6">
    <source>
        <dbReference type="Proteomes" id="UP000440978"/>
    </source>
</evidence>
<comment type="similarity">
    <text evidence="2 4">Belongs to the SspH family.</text>
</comment>
<evidence type="ECO:0000256" key="2">
    <source>
        <dbReference type="ARBA" id="ARBA00006573"/>
    </source>
</evidence>
<evidence type="ECO:0000256" key="3">
    <source>
        <dbReference type="ARBA" id="ARBA00022969"/>
    </source>
</evidence>
<proteinExistence type="evidence at transcript level"/>
<dbReference type="OrthoDB" id="1683648at2"/>
<comment type="caution">
    <text evidence="5">The sequence shown here is derived from an EMBL/GenBank/DDBJ whole genome shotgun (WGS) entry which is preliminary data.</text>
</comment>
<reference evidence="5 6" key="1">
    <citation type="submission" date="2019-11" db="EMBL/GenBank/DDBJ databases">
        <title>Terrilactibacillus tamarindus sp. nov. BCM23-1 isolated from bark of Tamarindus indica.</title>
        <authorList>
            <person name="Kingkaew E."/>
            <person name="Tanasupawat S."/>
        </authorList>
    </citation>
    <scope>NUCLEOTIDE SEQUENCE [LARGE SCALE GENOMIC DNA]</scope>
    <source>
        <strain evidence="5 6">BCM23-1</strain>
    </source>
</reference>
<evidence type="ECO:0000256" key="4">
    <source>
        <dbReference type="HAMAP-Rule" id="MF_00667"/>
    </source>
</evidence>
<dbReference type="GO" id="GO:0042601">
    <property type="term" value="C:endospore-forming forespore"/>
    <property type="evidence" value="ECO:0007669"/>
    <property type="project" value="InterPro"/>
</dbReference>
<dbReference type="AlphaFoldDB" id="A0A6N8CMH5"/>
<dbReference type="InterPro" id="IPR012610">
    <property type="entry name" value="SASP_SspH"/>
</dbReference>
<comment type="induction">
    <text evidence="4">Expressed only in the forespore compartment of sporulating cells.</text>
</comment>
<dbReference type="NCBIfam" id="TIGR02861">
    <property type="entry name" value="SASP_H"/>
    <property type="match status" value="1"/>
</dbReference>
<evidence type="ECO:0000256" key="1">
    <source>
        <dbReference type="ARBA" id="ARBA00004288"/>
    </source>
</evidence>
<keyword evidence="3 4" id="KW-0749">Sporulation</keyword>
<dbReference type="EMBL" id="WNHB01000002">
    <property type="protein sequence ID" value="MTT30700.1"/>
    <property type="molecule type" value="Genomic_DNA"/>
</dbReference>
<protein>
    <recommendedName>
        <fullName evidence="4">Small, acid-soluble spore protein H</fullName>
        <shortName evidence="4">SASP H</shortName>
    </recommendedName>
</protein>